<dbReference type="GeneID" id="71987726"/>
<gene>
    <name evidence="2" type="ORF">CLAFUR5_07848</name>
</gene>
<dbReference type="EMBL" id="CP090165">
    <property type="protein sequence ID" value="UJO14912.1"/>
    <property type="molecule type" value="Genomic_DNA"/>
</dbReference>
<reference evidence="2" key="2">
    <citation type="journal article" date="2022" name="Microb. Genom.">
        <title>A chromosome-scale genome assembly of the tomato pathogen Cladosporium fulvum reveals a compartmentalized genome architecture and the presence of a dispensable chromosome.</title>
        <authorList>
            <person name="Zaccaron A.Z."/>
            <person name="Chen L.H."/>
            <person name="Samaras A."/>
            <person name="Stergiopoulos I."/>
        </authorList>
    </citation>
    <scope>NUCLEOTIDE SEQUENCE</scope>
    <source>
        <strain evidence="2">Race5_Kim</strain>
    </source>
</reference>
<sequence>MDDDVDMTGSGNPKTVRLPPLPYEDPAQSLQKAERMRYSSARHHSQQDHSAESQTPIDSNATESTSDSAAAHNNSIEEDLPRSTPSIVISPRDPNIKCACPAGTVRFQVDLELSDIDGVPTWLHKPCMSTNPLNQANISGSTGESSANASLTSDTATATKRVDPEQLAAKLFGPEATAEQRVRLKHFTSEFRCDGPCTGSTKIDDYSLCNKCSAWQHKECMLYGEEGDVGGPICNRCFMIFLARRETTIRWQRKQMLHAVQEAWKFFRDPANRHQVERRAHARKFLAAFFLKNQDSFFRFVARKKADRLAAGLPPSDQDGDTEMDVDDSQALPQNMSMIQSSPSAASGDGLDDLEELERRLSTDNEGAMLTDGSPTRAPRQARRKPQGTTKAEVRAALAARTSRQKLVPLQQGLVGPTLPRLKPAPARLKPVPSQQSTGAAKRKRQPSPSDGMASPADSTQAKSSAPRKSAPGTAPRKPGRPAKAAKQVTFDVPESVTRGDSAAPTLTPSPYDKVACKCRLPSKLSKADCFTCIECGTSQHRGCHDDTSGPRPALCNFCFNSTAATKRSINEQVIATMPASQREYDAATRLAKATRSVQINGVDEYTDSFREAVTQESHLLCSTTLWKEWWNIPYPGQANKITPMPPIEPPEEWLKEAKGRLEKLLFAAGRETTIKYLQPVLKQWPRNDYQVMVALRELALEMVHRGAYRGKRAELGVIAEVVGIERKGMFWKGV</sequence>
<name>A0A9Q8P6K0_PASFU</name>
<dbReference type="Proteomes" id="UP000756132">
    <property type="component" value="Chromosome 3"/>
</dbReference>
<protein>
    <submittedName>
        <fullName evidence="2">Uncharacterized protein</fullName>
    </submittedName>
</protein>
<feature type="compositionally biased region" description="Polar residues" evidence="1">
    <location>
        <begin position="137"/>
        <end position="158"/>
    </location>
</feature>
<feature type="compositionally biased region" description="Polar residues" evidence="1">
    <location>
        <begin position="52"/>
        <end position="74"/>
    </location>
</feature>
<dbReference type="RefSeq" id="XP_047759278.1">
    <property type="nucleotide sequence ID" value="XM_047906996.1"/>
</dbReference>
<reference evidence="2" key="1">
    <citation type="submission" date="2021-12" db="EMBL/GenBank/DDBJ databases">
        <authorList>
            <person name="Zaccaron A."/>
            <person name="Stergiopoulos I."/>
        </authorList>
    </citation>
    <scope>NUCLEOTIDE SEQUENCE</scope>
    <source>
        <strain evidence="2">Race5_Kim</strain>
    </source>
</reference>
<dbReference type="KEGG" id="ffu:CLAFUR5_07848"/>
<feature type="region of interest" description="Disordered" evidence="1">
    <location>
        <begin position="362"/>
        <end position="507"/>
    </location>
</feature>
<dbReference type="OrthoDB" id="3650937at2759"/>
<feature type="region of interest" description="Disordered" evidence="1">
    <location>
        <begin position="137"/>
        <end position="160"/>
    </location>
</feature>
<evidence type="ECO:0000256" key="1">
    <source>
        <dbReference type="SAM" id="MobiDB-lite"/>
    </source>
</evidence>
<keyword evidence="3" id="KW-1185">Reference proteome</keyword>
<accession>A0A9Q8P6K0</accession>
<proteinExistence type="predicted"/>
<feature type="compositionally biased region" description="Acidic residues" evidence="1">
    <location>
        <begin position="318"/>
        <end position="328"/>
    </location>
</feature>
<dbReference type="OMA" id="CNFCFNS"/>
<evidence type="ECO:0000313" key="3">
    <source>
        <dbReference type="Proteomes" id="UP000756132"/>
    </source>
</evidence>
<feature type="region of interest" description="Disordered" evidence="1">
    <location>
        <begin position="309"/>
        <end position="328"/>
    </location>
</feature>
<organism evidence="2 3">
    <name type="scientific">Passalora fulva</name>
    <name type="common">Tomato leaf mold</name>
    <name type="synonym">Cladosporium fulvum</name>
    <dbReference type="NCBI Taxonomy" id="5499"/>
    <lineage>
        <taxon>Eukaryota</taxon>
        <taxon>Fungi</taxon>
        <taxon>Dikarya</taxon>
        <taxon>Ascomycota</taxon>
        <taxon>Pezizomycotina</taxon>
        <taxon>Dothideomycetes</taxon>
        <taxon>Dothideomycetidae</taxon>
        <taxon>Mycosphaerellales</taxon>
        <taxon>Mycosphaerellaceae</taxon>
        <taxon>Fulvia</taxon>
    </lineage>
</organism>
<evidence type="ECO:0000313" key="2">
    <source>
        <dbReference type="EMBL" id="UJO14912.1"/>
    </source>
</evidence>
<feature type="region of interest" description="Disordered" evidence="1">
    <location>
        <begin position="1"/>
        <end position="89"/>
    </location>
</feature>
<dbReference type="AlphaFoldDB" id="A0A9Q8P6K0"/>